<dbReference type="InterPro" id="IPR050523">
    <property type="entry name" value="AKR_Detox_Biosynth"/>
</dbReference>
<dbReference type="EMBL" id="KV423922">
    <property type="protein sequence ID" value="KZT61534.1"/>
    <property type="molecule type" value="Genomic_DNA"/>
</dbReference>
<keyword evidence="4" id="KW-1185">Reference proteome</keyword>
<sequence length="340" mass="37537">MPSRVPLLCGTGAFGEPGKHVARLNSLPACQALVDAFREHGYVGLDCSRVYGLGTSEEFLGQLDLNGGRVDTKAFPSGSGSFTPSKLRAQLNESLKALGPYKIRVYFLHAPDRTTPYEETLREVNEMYTEGLFEEIGLSNFQSWEVAEFVILARKNGWKQPTVYQGVYNAVERMIEPELIPCLRTYGLRFFAYSPLAQGLLVGNILSDADLEHTDSPLWNPKRGGRIAQLRHDKYAGLIPHLRSLKEALDRHGIVLPEAALRWLMHHSALGQEDGVIVGPSTVEHLETNIRYCESDPLPEEIVAILDEGWKNAKSTANHYARSGYSTAMGQRAAAGAKAA</sequence>
<dbReference type="SUPFAM" id="SSF51430">
    <property type="entry name" value="NAD(P)-linked oxidoreductase"/>
    <property type="match status" value="1"/>
</dbReference>
<dbReference type="STRING" id="1353952.A0A165J922"/>
<dbReference type="InterPro" id="IPR036812">
    <property type="entry name" value="NAD(P)_OxRdtase_dom_sf"/>
</dbReference>
<dbReference type="AlphaFoldDB" id="A0A165J922"/>
<dbReference type="CDD" id="cd19075">
    <property type="entry name" value="AKR_AKR7A1-5"/>
    <property type="match status" value="1"/>
</dbReference>
<dbReference type="Pfam" id="PF00248">
    <property type="entry name" value="Aldo_ket_red"/>
    <property type="match status" value="1"/>
</dbReference>
<dbReference type="Gene3D" id="3.20.20.100">
    <property type="entry name" value="NADP-dependent oxidoreductase domain"/>
    <property type="match status" value="1"/>
</dbReference>
<dbReference type="InterPro" id="IPR018170">
    <property type="entry name" value="Aldo/ket_reductase_CS"/>
</dbReference>
<protein>
    <submittedName>
        <fullName evidence="3">Aldo/keto reductase</fullName>
    </submittedName>
</protein>
<keyword evidence="1" id="KW-0560">Oxidoreductase</keyword>
<dbReference type="PANTHER" id="PTHR43364">
    <property type="entry name" value="NADH-SPECIFIC METHYLGLYOXAL REDUCTASE-RELATED"/>
    <property type="match status" value="1"/>
</dbReference>
<gene>
    <name evidence="3" type="ORF">CALCODRAFT_479810</name>
</gene>
<accession>A0A165J922</accession>
<dbReference type="InterPro" id="IPR023210">
    <property type="entry name" value="NADP_OxRdtase_dom"/>
</dbReference>
<evidence type="ECO:0000313" key="4">
    <source>
        <dbReference type="Proteomes" id="UP000076842"/>
    </source>
</evidence>
<dbReference type="Proteomes" id="UP000076842">
    <property type="component" value="Unassembled WGS sequence"/>
</dbReference>
<dbReference type="PROSITE" id="PS00062">
    <property type="entry name" value="ALDOKETO_REDUCTASE_2"/>
    <property type="match status" value="1"/>
</dbReference>
<proteinExistence type="predicted"/>
<name>A0A165J922_9BASI</name>
<dbReference type="OrthoDB" id="2310150at2759"/>
<evidence type="ECO:0000256" key="1">
    <source>
        <dbReference type="ARBA" id="ARBA00023002"/>
    </source>
</evidence>
<evidence type="ECO:0000259" key="2">
    <source>
        <dbReference type="Pfam" id="PF00248"/>
    </source>
</evidence>
<reference evidence="3 4" key="1">
    <citation type="journal article" date="2016" name="Mol. Biol. Evol.">
        <title>Comparative Genomics of Early-Diverging Mushroom-Forming Fungi Provides Insights into the Origins of Lignocellulose Decay Capabilities.</title>
        <authorList>
            <person name="Nagy L.G."/>
            <person name="Riley R."/>
            <person name="Tritt A."/>
            <person name="Adam C."/>
            <person name="Daum C."/>
            <person name="Floudas D."/>
            <person name="Sun H."/>
            <person name="Yadav J.S."/>
            <person name="Pangilinan J."/>
            <person name="Larsson K.H."/>
            <person name="Matsuura K."/>
            <person name="Barry K."/>
            <person name="Labutti K."/>
            <person name="Kuo R."/>
            <person name="Ohm R.A."/>
            <person name="Bhattacharya S.S."/>
            <person name="Shirouzu T."/>
            <person name="Yoshinaga Y."/>
            <person name="Martin F.M."/>
            <person name="Grigoriev I.V."/>
            <person name="Hibbett D.S."/>
        </authorList>
    </citation>
    <scope>NUCLEOTIDE SEQUENCE [LARGE SCALE GENOMIC DNA]</scope>
    <source>
        <strain evidence="3 4">HHB12733</strain>
    </source>
</reference>
<organism evidence="3 4">
    <name type="scientific">Calocera cornea HHB12733</name>
    <dbReference type="NCBI Taxonomy" id="1353952"/>
    <lineage>
        <taxon>Eukaryota</taxon>
        <taxon>Fungi</taxon>
        <taxon>Dikarya</taxon>
        <taxon>Basidiomycota</taxon>
        <taxon>Agaricomycotina</taxon>
        <taxon>Dacrymycetes</taxon>
        <taxon>Dacrymycetales</taxon>
        <taxon>Dacrymycetaceae</taxon>
        <taxon>Calocera</taxon>
    </lineage>
</organism>
<dbReference type="GO" id="GO:0016491">
    <property type="term" value="F:oxidoreductase activity"/>
    <property type="evidence" value="ECO:0007669"/>
    <property type="project" value="UniProtKB-KW"/>
</dbReference>
<evidence type="ECO:0000313" key="3">
    <source>
        <dbReference type="EMBL" id="KZT61534.1"/>
    </source>
</evidence>
<dbReference type="InParanoid" id="A0A165J922"/>
<dbReference type="PANTHER" id="PTHR43364:SF4">
    <property type="entry name" value="NAD(P)-LINKED OXIDOREDUCTASE SUPERFAMILY PROTEIN"/>
    <property type="match status" value="1"/>
</dbReference>
<feature type="domain" description="NADP-dependent oxidoreductase" evidence="2">
    <location>
        <begin position="7"/>
        <end position="308"/>
    </location>
</feature>